<dbReference type="GO" id="GO:0004930">
    <property type="term" value="F:G protein-coupled receptor activity"/>
    <property type="evidence" value="ECO:0007669"/>
    <property type="project" value="InterPro"/>
</dbReference>
<keyword evidence="7" id="KW-1185">Reference proteome</keyword>
<reference evidence="6" key="2">
    <citation type="submission" date="2025-09" db="UniProtKB">
        <authorList>
            <consortium name="Ensembl"/>
        </authorList>
    </citation>
    <scope>IDENTIFICATION</scope>
</reference>
<dbReference type="AlphaFoldDB" id="A0A8C0VM48"/>
<evidence type="ECO:0000256" key="1">
    <source>
        <dbReference type="ARBA" id="ARBA00004141"/>
    </source>
</evidence>
<proteinExistence type="predicted"/>
<comment type="subcellular location">
    <subcellularLocation>
        <location evidence="1">Membrane</location>
        <topology evidence="1">Multi-pass membrane protein</topology>
    </subcellularLocation>
</comment>
<keyword evidence="2 5" id="KW-0812">Transmembrane</keyword>
<dbReference type="InterPro" id="IPR000832">
    <property type="entry name" value="GPCR_2_secretin-like"/>
</dbReference>
<name>A0A8C0VM48_CYACU</name>
<dbReference type="GO" id="GO:0016020">
    <property type="term" value="C:membrane"/>
    <property type="evidence" value="ECO:0007669"/>
    <property type="project" value="UniProtKB-SubCell"/>
</dbReference>
<accession>A0A8C0VM48</accession>
<dbReference type="Proteomes" id="UP000694410">
    <property type="component" value="Unplaced"/>
</dbReference>
<keyword evidence="3 5" id="KW-1133">Transmembrane helix</keyword>
<organism evidence="6 7">
    <name type="scientific">Cyanistes caeruleus</name>
    <name type="common">Eurasian blue tit</name>
    <name type="synonym">Parus caeruleus</name>
    <dbReference type="NCBI Taxonomy" id="156563"/>
    <lineage>
        <taxon>Eukaryota</taxon>
        <taxon>Metazoa</taxon>
        <taxon>Chordata</taxon>
        <taxon>Craniata</taxon>
        <taxon>Vertebrata</taxon>
        <taxon>Euteleostomi</taxon>
        <taxon>Archelosauria</taxon>
        <taxon>Archosauria</taxon>
        <taxon>Dinosauria</taxon>
        <taxon>Saurischia</taxon>
        <taxon>Theropoda</taxon>
        <taxon>Coelurosauria</taxon>
        <taxon>Aves</taxon>
        <taxon>Neognathae</taxon>
        <taxon>Neoaves</taxon>
        <taxon>Telluraves</taxon>
        <taxon>Australaves</taxon>
        <taxon>Passeriformes</taxon>
        <taxon>Paridae</taxon>
        <taxon>Cyanistes</taxon>
    </lineage>
</organism>
<dbReference type="Pfam" id="PF00002">
    <property type="entry name" value="7tm_2"/>
    <property type="match status" value="1"/>
</dbReference>
<evidence type="ECO:0000256" key="3">
    <source>
        <dbReference type="ARBA" id="ARBA00022989"/>
    </source>
</evidence>
<evidence type="ECO:0000256" key="2">
    <source>
        <dbReference type="ARBA" id="ARBA00022692"/>
    </source>
</evidence>
<feature type="transmembrane region" description="Helical" evidence="5">
    <location>
        <begin position="96"/>
        <end position="120"/>
    </location>
</feature>
<dbReference type="Ensembl" id="ENSCCET00000035787.1">
    <property type="protein sequence ID" value="ENSCCEP00000023746.1"/>
    <property type="gene ID" value="ENSCCEG00000021190.1"/>
</dbReference>
<evidence type="ECO:0000313" key="7">
    <source>
        <dbReference type="Proteomes" id="UP000694410"/>
    </source>
</evidence>
<evidence type="ECO:0000256" key="5">
    <source>
        <dbReference type="SAM" id="Phobius"/>
    </source>
</evidence>
<keyword evidence="4 5" id="KW-0472">Membrane</keyword>
<evidence type="ECO:0000256" key="4">
    <source>
        <dbReference type="ARBA" id="ARBA00023136"/>
    </source>
</evidence>
<protein>
    <submittedName>
        <fullName evidence="6">Uncharacterized protein</fullName>
    </submittedName>
</protein>
<evidence type="ECO:0000313" key="6">
    <source>
        <dbReference type="Ensembl" id="ENSCCEP00000023746.1"/>
    </source>
</evidence>
<sequence>TYLIYIALSLPSVATPPRAAPSCQLCAIHEPFHSPSCHSFTLFSPTPPTLAHCLFLQPRPLNWPRPDLSFVGLAVGLDPEGYGSPDFCWLALHDSLVWSLAGPCAAALAGPLIFLCCVVLSKEVRRSLRLSCARCHHPPLATKATLTPAYGRDSAYVAGQLYPPPGGGSSGSLHSTARSGKSHHSYIPFVQRYWAQKELGHGFLWGPGLMWQWDDKMEWLWDGGVTGCWCG</sequence>
<reference evidence="6" key="1">
    <citation type="submission" date="2025-08" db="UniProtKB">
        <authorList>
            <consortium name="Ensembl"/>
        </authorList>
    </citation>
    <scope>IDENTIFICATION</scope>
</reference>